<protein>
    <recommendedName>
        <fullName evidence="6">Zn(2)-C6 fungal-type domain-containing protein</fullName>
    </recommendedName>
</protein>
<dbReference type="AlphaFoldDB" id="A0A0D2XA06"/>
<dbReference type="CDD" id="cd00067">
    <property type="entry name" value="GAL4"/>
    <property type="match status" value="1"/>
</dbReference>
<dbReference type="PANTHER" id="PTHR31001">
    <property type="entry name" value="UNCHARACTERIZED TRANSCRIPTIONAL REGULATORY PROTEIN"/>
    <property type="match status" value="1"/>
</dbReference>
<name>A0A0D2XA06_FUSOF</name>
<keyword evidence="2" id="KW-0539">Nucleus</keyword>
<accession>A0A0D2XA06</accession>
<feature type="compositionally biased region" description="Polar residues" evidence="3">
    <location>
        <begin position="429"/>
        <end position="449"/>
    </location>
</feature>
<dbReference type="InterPro" id="IPR001138">
    <property type="entry name" value="Zn2Cys6_DnaBD"/>
</dbReference>
<organism evidence="4 5">
    <name type="scientific">Fusarium oxysporum (strain Fo5176)</name>
    <name type="common">Fusarium vascular wilt</name>
    <dbReference type="NCBI Taxonomy" id="660025"/>
    <lineage>
        <taxon>Eukaryota</taxon>
        <taxon>Fungi</taxon>
        <taxon>Dikarya</taxon>
        <taxon>Ascomycota</taxon>
        <taxon>Pezizomycotina</taxon>
        <taxon>Sordariomycetes</taxon>
        <taxon>Hypocreomycetidae</taxon>
        <taxon>Hypocreales</taxon>
        <taxon>Nectriaceae</taxon>
        <taxon>Fusarium</taxon>
        <taxon>Fusarium oxysporum species complex</taxon>
    </lineage>
</organism>
<dbReference type="InterPro" id="IPR050613">
    <property type="entry name" value="Sec_Metabolite_Reg"/>
</dbReference>
<dbReference type="Proteomes" id="UP000002489">
    <property type="component" value="Unassembled WGS sequence"/>
</dbReference>
<dbReference type="GO" id="GO:0000981">
    <property type="term" value="F:DNA-binding transcription factor activity, RNA polymerase II-specific"/>
    <property type="evidence" value="ECO:0007669"/>
    <property type="project" value="InterPro"/>
</dbReference>
<feature type="region of interest" description="Disordered" evidence="3">
    <location>
        <begin position="56"/>
        <end position="78"/>
    </location>
</feature>
<sequence length="542" mass="60877">MGEGAQRREVSYRSACTECARRKQRWPCSGCQKRKVADKCRFKDTNQPTADRVALDRQRKNRTNNKTGPDSGDELDIEGTRSDDIDTLGYMPSNLIFDLTSEQETTRSASQEFVKDFRSFPQLERALRVIPARPFTAIHQEGKAGPISEFDLEVRRRIWCILDTWDWQISTLLGRPMIIDRADCDASLPSLGLEGCQYSPLLHMKMQCSVIRQLSRRFGSPKNVMTHADVQEYQSIIETWIATFPSPFNVQHPDRSSDASCPWMVLHRHILHTVAFSMLLQPIRGFLTRPFAIRSLEAELQIRSDGINYCLELMASLRRFFKYVYPRDAKFHFVLFCIFDISTVLCSAVLHDEHHTLPRRDDVYKAIDEAHAMLQELRMVTKSAKASYGILTRIVQRLPRPTTTHNMASKSPVPSRPQAPPEAAASPQTLSPGSVSHSQNSPPAATFSPSPVIIPTPGAVSPVYTLGGVPVVGGDFAPPIAYAATAPCSDWQPQLYMQNPTGFVPTDLPPEGPVFANISDEELGELANLWNYQSLDFSFMST</sequence>
<dbReference type="CDD" id="cd12148">
    <property type="entry name" value="fungal_TF_MHR"/>
    <property type="match status" value="1"/>
</dbReference>
<evidence type="ECO:0000256" key="3">
    <source>
        <dbReference type="SAM" id="MobiDB-lite"/>
    </source>
</evidence>
<evidence type="ECO:0000256" key="2">
    <source>
        <dbReference type="ARBA" id="ARBA00023242"/>
    </source>
</evidence>
<evidence type="ECO:0008006" key="6">
    <source>
        <dbReference type="Google" id="ProtNLM"/>
    </source>
</evidence>
<reference evidence="4" key="2">
    <citation type="submission" date="2025-08" db="UniProtKB">
        <authorList>
            <consortium name="EnsemblFungi"/>
        </authorList>
    </citation>
    <scope>IDENTIFICATION</scope>
    <source>
        <strain evidence="4">4287 / CBS 123668 / FGSC 9935 / NRRL 34936</strain>
    </source>
</reference>
<evidence type="ECO:0000313" key="5">
    <source>
        <dbReference type="Proteomes" id="UP000002489"/>
    </source>
</evidence>
<reference evidence="5" key="1">
    <citation type="journal article" date="2012" name="Mol. Plant Microbe Interact.">
        <title>A highly conserved effector in Fusarium oxysporum is required for full virulence on Arabidopsis.</title>
        <authorList>
            <person name="Thatcher L.F."/>
            <person name="Gardiner D.M."/>
            <person name="Kazan K."/>
            <person name="Manners J."/>
        </authorList>
    </citation>
    <scope>NUCLEOTIDE SEQUENCE [LARGE SCALE GENOMIC DNA]</scope>
    <source>
        <strain evidence="5">Fo5176</strain>
    </source>
</reference>
<comment type="subcellular location">
    <subcellularLocation>
        <location evidence="1">Nucleus</location>
    </subcellularLocation>
</comment>
<evidence type="ECO:0000256" key="1">
    <source>
        <dbReference type="ARBA" id="ARBA00004123"/>
    </source>
</evidence>
<feature type="region of interest" description="Disordered" evidence="3">
    <location>
        <begin position="401"/>
        <end position="452"/>
    </location>
</feature>
<dbReference type="GO" id="GO:0005634">
    <property type="term" value="C:nucleus"/>
    <property type="evidence" value="ECO:0007669"/>
    <property type="project" value="UniProtKB-SubCell"/>
</dbReference>
<proteinExistence type="predicted"/>
<dbReference type="GO" id="GO:0008270">
    <property type="term" value="F:zinc ion binding"/>
    <property type="evidence" value="ECO:0007669"/>
    <property type="project" value="InterPro"/>
</dbReference>
<evidence type="ECO:0000313" key="4">
    <source>
        <dbReference type="EnsemblFungi" id="FOXG_00721P0"/>
    </source>
</evidence>
<dbReference type="PANTHER" id="PTHR31001:SF84">
    <property type="entry name" value="FUNGAL SPECIFIC TRANSCRIPTION FACTOR"/>
    <property type="match status" value="1"/>
</dbReference>
<dbReference type="EnsemblFungi" id="FOXG_00721T0">
    <property type="protein sequence ID" value="FOXG_00721P0"/>
    <property type="gene ID" value="FOXG_00721"/>
</dbReference>